<keyword evidence="7" id="KW-1185">Reference proteome</keyword>
<evidence type="ECO:0000313" key="7">
    <source>
        <dbReference type="Proteomes" id="UP001189429"/>
    </source>
</evidence>
<keyword evidence="2" id="KW-0560">Oxidoreductase</keyword>
<reference evidence="6" key="1">
    <citation type="submission" date="2023-10" db="EMBL/GenBank/DDBJ databases">
        <authorList>
            <person name="Chen Y."/>
            <person name="Shah S."/>
            <person name="Dougan E. K."/>
            <person name="Thang M."/>
            <person name="Chan C."/>
        </authorList>
    </citation>
    <scope>NUCLEOTIDE SEQUENCE [LARGE SCALE GENOMIC DNA]</scope>
</reference>
<feature type="domain" description="CBS" evidence="5">
    <location>
        <begin position="141"/>
        <end position="201"/>
    </location>
</feature>
<dbReference type="SUPFAM" id="SSF54631">
    <property type="entry name" value="CBS-domain pair"/>
    <property type="match status" value="1"/>
</dbReference>
<keyword evidence="3 4" id="KW-0129">CBS domain</keyword>
<organism evidence="6 7">
    <name type="scientific">Prorocentrum cordatum</name>
    <dbReference type="NCBI Taxonomy" id="2364126"/>
    <lineage>
        <taxon>Eukaryota</taxon>
        <taxon>Sar</taxon>
        <taxon>Alveolata</taxon>
        <taxon>Dinophyceae</taxon>
        <taxon>Prorocentrales</taxon>
        <taxon>Prorocentraceae</taxon>
        <taxon>Prorocentrum</taxon>
    </lineage>
</organism>
<proteinExistence type="predicted"/>
<gene>
    <name evidence="6" type="ORF">PCOR1329_LOCUS25271</name>
</gene>
<dbReference type="CDD" id="cd04601">
    <property type="entry name" value="CBS_pair_IMPDH"/>
    <property type="match status" value="1"/>
</dbReference>
<dbReference type="PANTHER" id="PTHR11911:SF111">
    <property type="entry name" value="INOSINE-5'-MONOPHOSPHATE DEHYDROGENASE"/>
    <property type="match status" value="1"/>
</dbReference>
<dbReference type="InterPro" id="IPR046342">
    <property type="entry name" value="CBS_dom_sf"/>
</dbReference>
<evidence type="ECO:0000313" key="6">
    <source>
        <dbReference type="EMBL" id="CAK0825031.1"/>
    </source>
</evidence>
<dbReference type="InterPro" id="IPR000644">
    <property type="entry name" value="CBS_dom"/>
</dbReference>
<name>A0ABN9S1X3_9DINO</name>
<dbReference type="InterPro" id="IPR013785">
    <property type="entry name" value="Aldolase_TIM"/>
</dbReference>
<protein>
    <recommendedName>
        <fullName evidence="5">CBS domain-containing protein</fullName>
    </recommendedName>
</protein>
<evidence type="ECO:0000256" key="1">
    <source>
        <dbReference type="ARBA" id="ARBA00022723"/>
    </source>
</evidence>
<dbReference type="PANTHER" id="PTHR11911">
    <property type="entry name" value="INOSINE-5-MONOPHOSPHATE DEHYDROGENASE RELATED"/>
    <property type="match status" value="1"/>
</dbReference>
<dbReference type="EMBL" id="CAUYUJ010008813">
    <property type="protein sequence ID" value="CAK0825031.1"/>
    <property type="molecule type" value="Genomic_DNA"/>
</dbReference>
<keyword evidence="1" id="KW-0479">Metal-binding</keyword>
<evidence type="ECO:0000256" key="2">
    <source>
        <dbReference type="ARBA" id="ARBA00023002"/>
    </source>
</evidence>
<dbReference type="PROSITE" id="PS51371">
    <property type="entry name" value="CBS"/>
    <property type="match status" value="1"/>
</dbReference>
<evidence type="ECO:0000256" key="3">
    <source>
        <dbReference type="ARBA" id="ARBA00023122"/>
    </source>
</evidence>
<dbReference type="InterPro" id="IPR005990">
    <property type="entry name" value="IMP_DH"/>
</dbReference>
<comment type="caution">
    <text evidence="6">The sequence shown here is derived from an EMBL/GenBank/DDBJ whole genome shotgun (WGS) entry which is preliminary data.</text>
</comment>
<dbReference type="Gene3D" id="3.20.20.70">
    <property type="entry name" value="Aldolase class I"/>
    <property type="match status" value="1"/>
</dbReference>
<evidence type="ECO:0000259" key="5">
    <source>
        <dbReference type="PROSITE" id="PS51371"/>
    </source>
</evidence>
<accession>A0ABN9S1X3</accession>
<sequence>MLPGSYVPSHSEGVRWTSLPFPLCGTRCPSSRAGQLHCHSGGHLSAPRAGSAHAFQVTESRMAIGMALEGGVGAHALLGGRGGGQEADGGGGHGRTPVEVVPRAEVVHWLHKLCWGVIHTNMTIEEQAEEVSKVKKYKSGFITDPICIKPTMTLHDLDRLAETCGFTGFPVTEDGRMGSKLLGLVTRRDTDFVKARKETSVSQIMTKAAGLGDFLARFRAAAASRPPDGALAA</sequence>
<dbReference type="Proteomes" id="UP001189429">
    <property type="component" value="Unassembled WGS sequence"/>
</dbReference>
<evidence type="ECO:0000256" key="4">
    <source>
        <dbReference type="PROSITE-ProRule" id="PRU00703"/>
    </source>
</evidence>